<organism evidence="1 2">
    <name type="scientific">Portunus trituberculatus</name>
    <name type="common">Swimming crab</name>
    <name type="synonym">Neptunus trituberculatus</name>
    <dbReference type="NCBI Taxonomy" id="210409"/>
    <lineage>
        <taxon>Eukaryota</taxon>
        <taxon>Metazoa</taxon>
        <taxon>Ecdysozoa</taxon>
        <taxon>Arthropoda</taxon>
        <taxon>Crustacea</taxon>
        <taxon>Multicrustacea</taxon>
        <taxon>Malacostraca</taxon>
        <taxon>Eumalacostraca</taxon>
        <taxon>Eucarida</taxon>
        <taxon>Decapoda</taxon>
        <taxon>Pleocyemata</taxon>
        <taxon>Brachyura</taxon>
        <taxon>Eubrachyura</taxon>
        <taxon>Portunoidea</taxon>
        <taxon>Portunidae</taxon>
        <taxon>Portuninae</taxon>
        <taxon>Portunus</taxon>
    </lineage>
</organism>
<sequence length="115" mass="13349">MFMYTEEYKQGMSIWHTYVDDIGTPLQVKLQKEREATYDPKNFDLTTINLPAKYPQGVVLRPEKLADLIHLLSFIPLEYKPWYNDLFAAQVLLVAGAAEDNPDDTDTLEDDFLNY</sequence>
<evidence type="ECO:0000313" key="2">
    <source>
        <dbReference type="Proteomes" id="UP000324222"/>
    </source>
</evidence>
<protein>
    <submittedName>
        <fullName evidence="1">Uncharacterized protein</fullName>
    </submittedName>
</protein>
<keyword evidence="2" id="KW-1185">Reference proteome</keyword>
<name>A0A5B7H794_PORTR</name>
<comment type="caution">
    <text evidence="1">The sequence shown here is derived from an EMBL/GenBank/DDBJ whole genome shotgun (WGS) entry which is preliminary data.</text>
</comment>
<dbReference type="EMBL" id="VSRR010022706">
    <property type="protein sequence ID" value="MPC64908.1"/>
    <property type="molecule type" value="Genomic_DNA"/>
</dbReference>
<evidence type="ECO:0000313" key="1">
    <source>
        <dbReference type="EMBL" id="MPC64908.1"/>
    </source>
</evidence>
<dbReference type="AlphaFoldDB" id="A0A5B7H794"/>
<proteinExistence type="predicted"/>
<gene>
    <name evidence="1" type="ORF">E2C01_059030</name>
</gene>
<reference evidence="1 2" key="1">
    <citation type="submission" date="2019-05" db="EMBL/GenBank/DDBJ databases">
        <title>Another draft genome of Portunus trituberculatus and its Hox gene families provides insights of decapod evolution.</title>
        <authorList>
            <person name="Jeong J.-H."/>
            <person name="Song I."/>
            <person name="Kim S."/>
            <person name="Choi T."/>
            <person name="Kim D."/>
            <person name="Ryu S."/>
            <person name="Kim W."/>
        </authorList>
    </citation>
    <scope>NUCLEOTIDE SEQUENCE [LARGE SCALE GENOMIC DNA]</scope>
    <source>
        <tissue evidence="1">Muscle</tissue>
    </source>
</reference>
<dbReference type="Proteomes" id="UP000324222">
    <property type="component" value="Unassembled WGS sequence"/>
</dbReference>
<accession>A0A5B7H794</accession>